<dbReference type="GO" id="GO:0008168">
    <property type="term" value="F:methyltransferase activity"/>
    <property type="evidence" value="ECO:0007669"/>
    <property type="project" value="UniProtKB-KW"/>
</dbReference>
<dbReference type="Gene3D" id="3.40.50.150">
    <property type="entry name" value="Vaccinia Virus protein VP39"/>
    <property type="match status" value="1"/>
</dbReference>
<dbReference type="Proteomes" id="UP000037151">
    <property type="component" value="Unassembled WGS sequence"/>
</dbReference>
<keyword evidence="3" id="KW-0489">Methyltransferase</keyword>
<dbReference type="PATRIC" id="fig|42234.21.peg.6675"/>
<dbReference type="GO" id="GO:0032259">
    <property type="term" value="P:methylation"/>
    <property type="evidence" value="ECO:0007669"/>
    <property type="project" value="UniProtKB-KW"/>
</dbReference>
<protein>
    <submittedName>
        <fullName evidence="3">Methyltransferase type 11</fullName>
    </submittedName>
</protein>
<keyword evidence="1 3" id="KW-0808">Transferase</keyword>
<proteinExistence type="predicted"/>
<evidence type="ECO:0000259" key="2">
    <source>
        <dbReference type="Pfam" id="PF13649"/>
    </source>
</evidence>
<dbReference type="RefSeq" id="WP_050374155.1">
    <property type="nucleotide sequence ID" value="NZ_KQ257831.1"/>
</dbReference>
<dbReference type="InterPro" id="IPR029063">
    <property type="entry name" value="SAM-dependent_MTases_sf"/>
</dbReference>
<accession>A0A0L0JTY0</accession>
<evidence type="ECO:0000256" key="1">
    <source>
        <dbReference type="ARBA" id="ARBA00022679"/>
    </source>
</evidence>
<name>A0A0L0JTY0_9ACTN</name>
<comment type="caution">
    <text evidence="3">The sequence shown here is derived from an EMBL/GenBank/DDBJ whole genome shotgun (WGS) entry which is preliminary data.</text>
</comment>
<dbReference type="AlphaFoldDB" id="A0A0L0JTY0"/>
<evidence type="ECO:0000313" key="4">
    <source>
        <dbReference type="Proteomes" id="UP000037151"/>
    </source>
</evidence>
<dbReference type="GO" id="GO:0017000">
    <property type="term" value="P:antibiotic biosynthetic process"/>
    <property type="evidence" value="ECO:0007669"/>
    <property type="project" value="UniProtKB-ARBA"/>
</dbReference>
<feature type="domain" description="Methyltransferase" evidence="2">
    <location>
        <begin position="40"/>
        <end position="132"/>
    </location>
</feature>
<dbReference type="Pfam" id="PF13649">
    <property type="entry name" value="Methyltransf_25"/>
    <property type="match status" value="1"/>
</dbReference>
<sequence length="244" mass="27091">MTDEAYTNPRLAAFYDPLDNDRPDLDVYAGIARELGTRQILDVGCGTGTLALLLAEQGFDVTGVDPAGASLDLARAKSGADKVRWLHGDATALPDLSVDLAVMTGNAAQAVVDEQLWEGTLRGVREALRPGGRFVFETRDPARRAWEEWNREQSRRLVDVPGTGEVETWYEVTDVSWPLVTFRTVIVLKSTAEELHSLSTLRFRERDEVTTALTSHGFTVEEIRDAPDRPGKEFVFFARAREVV</sequence>
<evidence type="ECO:0000313" key="3">
    <source>
        <dbReference type="EMBL" id="KND28944.1"/>
    </source>
</evidence>
<organism evidence="3 4">
    <name type="scientific">Streptomyces acidiscabies</name>
    <dbReference type="NCBI Taxonomy" id="42234"/>
    <lineage>
        <taxon>Bacteria</taxon>
        <taxon>Bacillati</taxon>
        <taxon>Actinomycetota</taxon>
        <taxon>Actinomycetes</taxon>
        <taxon>Kitasatosporales</taxon>
        <taxon>Streptomycetaceae</taxon>
        <taxon>Streptomyces</taxon>
    </lineage>
</organism>
<dbReference type="OrthoDB" id="9811589at2"/>
<dbReference type="PANTHER" id="PTHR43861">
    <property type="entry name" value="TRANS-ACONITATE 2-METHYLTRANSFERASE-RELATED"/>
    <property type="match status" value="1"/>
</dbReference>
<reference evidence="4" key="1">
    <citation type="submission" date="2014-07" db="EMBL/GenBank/DDBJ databases">
        <title>Genome sequencing of plant-pathogenic Streptomyces species.</title>
        <authorList>
            <person name="Harrison J."/>
            <person name="Sapp M."/>
            <person name="Thwaites R."/>
            <person name="Studholme D.J."/>
        </authorList>
    </citation>
    <scope>NUCLEOTIDE SEQUENCE [LARGE SCALE GENOMIC DNA]</scope>
    <source>
        <strain evidence="4">NCPPB 4445</strain>
    </source>
</reference>
<dbReference type="InterPro" id="IPR041698">
    <property type="entry name" value="Methyltransf_25"/>
</dbReference>
<dbReference type="CDD" id="cd02440">
    <property type="entry name" value="AdoMet_MTases"/>
    <property type="match status" value="1"/>
</dbReference>
<gene>
    <name evidence="3" type="ORF">IQ63_32425</name>
</gene>
<dbReference type="EMBL" id="JPPY01000182">
    <property type="protein sequence ID" value="KND28944.1"/>
    <property type="molecule type" value="Genomic_DNA"/>
</dbReference>
<dbReference type="SUPFAM" id="SSF53335">
    <property type="entry name" value="S-adenosyl-L-methionine-dependent methyltransferases"/>
    <property type="match status" value="1"/>
</dbReference>